<accession>X1S2A6</accession>
<gene>
    <name evidence="1" type="ORF">S12H4_13037</name>
</gene>
<name>X1S2A6_9ZZZZ</name>
<evidence type="ECO:0000313" key="1">
    <source>
        <dbReference type="EMBL" id="GAI87182.1"/>
    </source>
</evidence>
<comment type="caution">
    <text evidence="1">The sequence shown here is derived from an EMBL/GenBank/DDBJ whole genome shotgun (WGS) entry which is preliminary data.</text>
</comment>
<protein>
    <submittedName>
        <fullName evidence="1">Uncharacterized protein</fullName>
    </submittedName>
</protein>
<sequence length="31" mass="3546">KIFDFVADQSVVYQILENVVSDGPNRHLSRV</sequence>
<organism evidence="1">
    <name type="scientific">marine sediment metagenome</name>
    <dbReference type="NCBI Taxonomy" id="412755"/>
    <lineage>
        <taxon>unclassified sequences</taxon>
        <taxon>metagenomes</taxon>
        <taxon>ecological metagenomes</taxon>
    </lineage>
</organism>
<reference evidence="1" key="1">
    <citation type="journal article" date="2014" name="Front. Microbiol.">
        <title>High frequency of phylogenetically diverse reductive dehalogenase-homologous genes in deep subseafloor sedimentary metagenomes.</title>
        <authorList>
            <person name="Kawai M."/>
            <person name="Futagami T."/>
            <person name="Toyoda A."/>
            <person name="Takaki Y."/>
            <person name="Nishi S."/>
            <person name="Hori S."/>
            <person name="Arai W."/>
            <person name="Tsubouchi T."/>
            <person name="Morono Y."/>
            <person name="Uchiyama I."/>
            <person name="Ito T."/>
            <person name="Fujiyama A."/>
            <person name="Inagaki F."/>
            <person name="Takami H."/>
        </authorList>
    </citation>
    <scope>NUCLEOTIDE SEQUENCE</scope>
    <source>
        <strain evidence="1">Expedition CK06-06</strain>
    </source>
</reference>
<dbReference type="AlphaFoldDB" id="X1S2A6"/>
<dbReference type="EMBL" id="BARW01006215">
    <property type="protein sequence ID" value="GAI87182.1"/>
    <property type="molecule type" value="Genomic_DNA"/>
</dbReference>
<proteinExistence type="predicted"/>
<feature type="non-terminal residue" evidence="1">
    <location>
        <position position="1"/>
    </location>
</feature>